<feature type="compositionally biased region" description="Basic residues" evidence="8">
    <location>
        <begin position="23"/>
        <end position="36"/>
    </location>
</feature>
<evidence type="ECO:0000256" key="2">
    <source>
        <dbReference type="ARBA" id="ARBA00022519"/>
    </source>
</evidence>
<evidence type="ECO:0000256" key="7">
    <source>
        <dbReference type="HAMAP-Rule" id="MF_00911"/>
    </source>
</evidence>
<feature type="region of interest" description="Disordered" evidence="8">
    <location>
        <begin position="1"/>
        <end position="42"/>
    </location>
</feature>
<evidence type="ECO:0000256" key="3">
    <source>
        <dbReference type="ARBA" id="ARBA00022618"/>
    </source>
</evidence>
<evidence type="ECO:0000256" key="1">
    <source>
        <dbReference type="ARBA" id="ARBA00022475"/>
    </source>
</evidence>
<keyword evidence="2 7" id="KW-0997">Cell inner membrane</keyword>
<comment type="subcellular location">
    <subcellularLocation>
        <location evidence="7">Cell inner membrane</location>
        <topology evidence="7">Single-pass type II membrane protein</topology>
    </subcellularLocation>
    <text evidence="7">Localizes to the division septum.</text>
</comment>
<feature type="domain" description="Cell division protein FtsQ/DivIB C-terminal" evidence="9">
    <location>
        <begin position="178"/>
        <end position="291"/>
    </location>
</feature>
<dbReference type="InterPro" id="IPR026579">
    <property type="entry name" value="FtsQ"/>
</dbReference>
<keyword evidence="4 7" id="KW-0812">Transmembrane</keyword>
<dbReference type="InterPro" id="IPR045335">
    <property type="entry name" value="FtsQ_C_sf"/>
</dbReference>
<evidence type="ECO:0000259" key="9">
    <source>
        <dbReference type="Pfam" id="PF03799"/>
    </source>
</evidence>
<dbReference type="InterPro" id="IPR005548">
    <property type="entry name" value="Cell_div_FtsQ/DivIB_C"/>
</dbReference>
<dbReference type="EMBL" id="BNAB01000003">
    <property type="protein sequence ID" value="GHE00058.1"/>
    <property type="molecule type" value="Genomic_DNA"/>
</dbReference>
<sequence>MQPLILRRADQSDADPRDGGAHHAPRTPRPPGHRPPRRDPAPSRIAYRLHRLWLTPSYRRLLRVGLPMAVVVGALGAYFGNPERRAEVVARYHQIQREIETRPEFMVNMVSIDGASPPLAQAIRQSLGLKLPVSSFDLDLVALRHKVEALDAVANADLEVGTGGALHVTIVQRKGAVVWRSGAGLEMLDPTGHRVAGLVDRDARADLPLIAGQGADAAVPQALALLKAAGPLRPRIRGLVRVGERRWNVVLDRDQVIELPETHPIEALERVLALDNAQKLLERGITVVDMRNEARPTVRLTPEAMEELRKMRQSEAGAKTL</sequence>
<evidence type="ECO:0000313" key="12">
    <source>
        <dbReference type="Proteomes" id="UP000199541"/>
    </source>
</evidence>
<keyword evidence="5 7" id="KW-1133">Transmembrane helix</keyword>
<dbReference type="Pfam" id="PF03799">
    <property type="entry name" value="FtsQ_DivIB_C"/>
    <property type="match status" value="1"/>
</dbReference>
<keyword evidence="12" id="KW-1185">Reference proteome</keyword>
<comment type="function">
    <text evidence="7">Essential cell division protein.</text>
</comment>
<dbReference type="GO" id="GO:0032153">
    <property type="term" value="C:cell division site"/>
    <property type="evidence" value="ECO:0007669"/>
    <property type="project" value="UniProtKB-UniRule"/>
</dbReference>
<dbReference type="Proteomes" id="UP000634647">
    <property type="component" value="Unassembled WGS sequence"/>
</dbReference>
<gene>
    <name evidence="7 10" type="primary">ftsQ</name>
    <name evidence="10" type="ORF">GCM10008024_10250</name>
    <name evidence="11" type="ORF">SAMN05444006_10367</name>
</gene>
<dbReference type="GO" id="GO:0005886">
    <property type="term" value="C:plasma membrane"/>
    <property type="evidence" value="ECO:0007669"/>
    <property type="project" value="UniProtKB-SubCell"/>
</dbReference>
<feature type="compositionally biased region" description="Basic and acidic residues" evidence="8">
    <location>
        <begin position="7"/>
        <end position="21"/>
    </location>
</feature>
<dbReference type="PANTHER" id="PTHR35851">
    <property type="entry name" value="CELL DIVISION PROTEIN FTSQ"/>
    <property type="match status" value="1"/>
</dbReference>
<evidence type="ECO:0000256" key="4">
    <source>
        <dbReference type="ARBA" id="ARBA00022692"/>
    </source>
</evidence>
<dbReference type="HAMAP" id="MF_00911">
    <property type="entry name" value="FtsQ_subfam"/>
    <property type="match status" value="1"/>
</dbReference>
<keyword evidence="7" id="KW-0472">Membrane</keyword>
<comment type="caution">
    <text evidence="10">The sequence shown here is derived from an EMBL/GenBank/DDBJ whole genome shotgun (WGS) entry which is preliminary data.</text>
</comment>
<keyword evidence="3 7" id="KW-0132">Cell division</keyword>
<dbReference type="RefSeq" id="WP_244520959.1">
    <property type="nucleotide sequence ID" value="NZ_BNAB01000003.1"/>
</dbReference>
<reference evidence="10" key="3">
    <citation type="submission" date="2023-06" db="EMBL/GenBank/DDBJ databases">
        <authorList>
            <person name="Sun Q."/>
            <person name="Zhou Y."/>
        </authorList>
    </citation>
    <scope>NUCLEOTIDE SEQUENCE</scope>
    <source>
        <strain evidence="10">CGMCC 1.10859</strain>
    </source>
</reference>
<dbReference type="AlphaFoldDB" id="A0AAN4UQI8"/>
<reference evidence="11 12" key="2">
    <citation type="submission" date="2016-10" db="EMBL/GenBank/DDBJ databases">
        <authorList>
            <person name="Varghese N."/>
            <person name="Submissions S."/>
        </authorList>
    </citation>
    <scope>NUCLEOTIDE SEQUENCE [LARGE SCALE GENOMIC DNA]</scope>
    <source>
        <strain evidence="11 12">DSM 24802</strain>
    </source>
</reference>
<protein>
    <recommendedName>
        <fullName evidence="7">Cell division protein FtsQ</fullName>
    </recommendedName>
</protein>
<evidence type="ECO:0000313" key="11">
    <source>
        <dbReference type="EMBL" id="SDW37971.1"/>
    </source>
</evidence>
<evidence type="ECO:0000313" key="13">
    <source>
        <dbReference type="Proteomes" id="UP000634647"/>
    </source>
</evidence>
<dbReference type="Proteomes" id="UP000199541">
    <property type="component" value="Unassembled WGS sequence"/>
</dbReference>
<keyword evidence="6 7" id="KW-0131">Cell cycle</keyword>
<evidence type="ECO:0000256" key="8">
    <source>
        <dbReference type="SAM" id="MobiDB-lite"/>
    </source>
</evidence>
<name>A0AAN4UQI8_9RHOB</name>
<keyword evidence="1 7" id="KW-1003">Cell membrane</keyword>
<evidence type="ECO:0000313" key="10">
    <source>
        <dbReference type="EMBL" id="GHE00058.1"/>
    </source>
</evidence>
<proteinExistence type="inferred from homology"/>
<comment type="similarity">
    <text evidence="7">Belongs to the FtsQ/DivIB family. FtsQ subfamily.</text>
</comment>
<dbReference type="Gene3D" id="3.40.50.11690">
    <property type="entry name" value="Cell division protein FtsQ/DivIB"/>
    <property type="match status" value="1"/>
</dbReference>
<accession>A0AAN4UQI8</accession>
<dbReference type="EMBL" id="FNOB01000003">
    <property type="protein sequence ID" value="SDW37971.1"/>
    <property type="molecule type" value="Genomic_DNA"/>
</dbReference>
<dbReference type="PANTHER" id="PTHR35851:SF1">
    <property type="entry name" value="CELL DIVISION PROTEIN FTSQ"/>
    <property type="match status" value="1"/>
</dbReference>
<evidence type="ECO:0000256" key="6">
    <source>
        <dbReference type="ARBA" id="ARBA00023306"/>
    </source>
</evidence>
<dbReference type="GO" id="GO:0090529">
    <property type="term" value="P:cell septum assembly"/>
    <property type="evidence" value="ECO:0007669"/>
    <property type="project" value="InterPro"/>
</dbReference>
<evidence type="ECO:0000256" key="5">
    <source>
        <dbReference type="ARBA" id="ARBA00022989"/>
    </source>
</evidence>
<organism evidence="10 13">
    <name type="scientific">Allgaiera indica</name>
    <dbReference type="NCBI Taxonomy" id="765699"/>
    <lineage>
        <taxon>Bacteria</taxon>
        <taxon>Pseudomonadati</taxon>
        <taxon>Pseudomonadota</taxon>
        <taxon>Alphaproteobacteria</taxon>
        <taxon>Rhodobacterales</taxon>
        <taxon>Paracoccaceae</taxon>
        <taxon>Allgaiera</taxon>
    </lineage>
</organism>
<reference evidence="10" key="1">
    <citation type="journal article" date="2014" name="Int. J. Syst. Evol. Microbiol.">
        <title>Complete genome sequence of Corynebacterium casei LMG S-19264T (=DSM 44701T), isolated from a smear-ripened cheese.</title>
        <authorList>
            <consortium name="US DOE Joint Genome Institute (JGI-PGF)"/>
            <person name="Walter F."/>
            <person name="Albersmeier A."/>
            <person name="Kalinowski J."/>
            <person name="Ruckert C."/>
        </authorList>
    </citation>
    <scope>NUCLEOTIDE SEQUENCE</scope>
    <source>
        <strain evidence="10">CGMCC 1.10859</strain>
    </source>
</reference>
<dbReference type="GO" id="GO:0043093">
    <property type="term" value="P:FtsZ-dependent cytokinesis"/>
    <property type="evidence" value="ECO:0007669"/>
    <property type="project" value="UniProtKB-UniRule"/>
</dbReference>